<proteinExistence type="predicted"/>
<gene>
    <name evidence="6" type="ORF">PLOB_00038444</name>
</gene>
<protein>
    <recommendedName>
        <fullName evidence="5">WW domain-containing protein</fullName>
    </recommendedName>
</protein>
<organism evidence="6 7">
    <name type="scientific">Porites lobata</name>
    <dbReference type="NCBI Taxonomy" id="104759"/>
    <lineage>
        <taxon>Eukaryota</taxon>
        <taxon>Metazoa</taxon>
        <taxon>Cnidaria</taxon>
        <taxon>Anthozoa</taxon>
        <taxon>Hexacorallia</taxon>
        <taxon>Scleractinia</taxon>
        <taxon>Fungiina</taxon>
        <taxon>Poritidae</taxon>
        <taxon>Porites</taxon>
    </lineage>
</organism>
<comment type="caution">
    <text evidence="6">The sequence shown here is derived from an EMBL/GenBank/DDBJ whole genome shotgun (WGS) entry which is preliminary data.</text>
</comment>
<feature type="compositionally biased region" description="Low complexity" evidence="4">
    <location>
        <begin position="57"/>
        <end position="70"/>
    </location>
</feature>
<evidence type="ECO:0000256" key="2">
    <source>
        <dbReference type="ARBA" id="ARBA00022490"/>
    </source>
</evidence>
<dbReference type="SMART" id="SM00456">
    <property type="entry name" value="WW"/>
    <property type="match status" value="1"/>
</dbReference>
<feature type="compositionally biased region" description="Low complexity" evidence="4">
    <location>
        <begin position="166"/>
        <end position="177"/>
    </location>
</feature>
<keyword evidence="3" id="KW-0597">Phosphoprotein</keyword>
<dbReference type="InterPro" id="IPR051105">
    <property type="entry name" value="WWC/KIBRA_Hippo_Reg"/>
</dbReference>
<name>A0ABN8PBU0_9CNID</name>
<evidence type="ECO:0000259" key="5">
    <source>
        <dbReference type="PROSITE" id="PS50020"/>
    </source>
</evidence>
<dbReference type="Proteomes" id="UP001159405">
    <property type="component" value="Unassembled WGS sequence"/>
</dbReference>
<feature type="domain" description="WW" evidence="5">
    <location>
        <begin position="14"/>
        <end position="48"/>
    </location>
</feature>
<evidence type="ECO:0000256" key="4">
    <source>
        <dbReference type="SAM" id="MobiDB-lite"/>
    </source>
</evidence>
<evidence type="ECO:0000313" key="7">
    <source>
        <dbReference type="Proteomes" id="UP001159405"/>
    </source>
</evidence>
<accession>A0ABN8PBU0</accession>
<comment type="subcellular location">
    <subcellularLocation>
        <location evidence="1">Cytoplasm</location>
    </subcellularLocation>
</comment>
<dbReference type="InterPro" id="IPR001202">
    <property type="entry name" value="WW_dom"/>
</dbReference>
<dbReference type="Pfam" id="PF00397">
    <property type="entry name" value="WW"/>
    <property type="match status" value="1"/>
</dbReference>
<dbReference type="PROSITE" id="PS01159">
    <property type="entry name" value="WW_DOMAIN_1"/>
    <property type="match status" value="1"/>
</dbReference>
<feature type="compositionally biased region" description="Basic and acidic residues" evidence="4">
    <location>
        <begin position="43"/>
        <end position="52"/>
    </location>
</feature>
<dbReference type="PROSITE" id="PS50020">
    <property type="entry name" value="WW_DOMAIN_2"/>
    <property type="match status" value="1"/>
</dbReference>
<sequence>MATGWTQFQPWQNQPLPPGWEARYDANVRRYYFIDHNTHKTTWEDPRIKKPEAIPMSQFKTSSKADSSSSRQREPARPSSLQDDDDLPLPESFLAEMFKEKSFEDKENVKKKLIREFPGVDEVVIEVALRTAKHDESKAREIVKKLKGDEDSKKGPAKKKQEQPAKAKTQAAQPSKPRASTEDLSKAKGKSTAKAKSASQESLDKAKATNVPKAAKSTSPAVTVVATPQPPPPPATPSMSLAGLISDSSTGGGSKSISEMTGRSGKKPFDTQSKQSPQKKMYVGSGKAYKSALLSATNGPNPANANGPNPLLLLPEWVQPEGPQRQNRMGPLRGNRQGRAKRTLNCGPQASNRNGPIPNLANGSIYARTALMSYV</sequence>
<feature type="compositionally biased region" description="Low complexity" evidence="4">
    <location>
        <begin position="217"/>
        <end position="227"/>
    </location>
</feature>
<dbReference type="CDD" id="cd00201">
    <property type="entry name" value="WW"/>
    <property type="match status" value="1"/>
</dbReference>
<dbReference type="SUPFAM" id="SSF51045">
    <property type="entry name" value="WW domain"/>
    <property type="match status" value="1"/>
</dbReference>
<keyword evidence="7" id="KW-1185">Reference proteome</keyword>
<dbReference type="EMBL" id="CALNXK010000057">
    <property type="protein sequence ID" value="CAH3136429.1"/>
    <property type="molecule type" value="Genomic_DNA"/>
</dbReference>
<dbReference type="Gene3D" id="2.20.70.10">
    <property type="match status" value="1"/>
</dbReference>
<dbReference type="PANTHER" id="PTHR14791:SF29">
    <property type="entry name" value="PROTEIN KIBRA"/>
    <property type="match status" value="1"/>
</dbReference>
<dbReference type="InterPro" id="IPR036020">
    <property type="entry name" value="WW_dom_sf"/>
</dbReference>
<feature type="compositionally biased region" description="Basic and acidic residues" evidence="4">
    <location>
        <begin position="132"/>
        <end position="165"/>
    </location>
</feature>
<feature type="region of interest" description="Disordered" evidence="4">
    <location>
        <begin position="43"/>
        <end position="93"/>
    </location>
</feature>
<evidence type="ECO:0000313" key="6">
    <source>
        <dbReference type="EMBL" id="CAH3136429.1"/>
    </source>
</evidence>
<evidence type="ECO:0000256" key="3">
    <source>
        <dbReference type="ARBA" id="ARBA00022553"/>
    </source>
</evidence>
<dbReference type="PANTHER" id="PTHR14791">
    <property type="entry name" value="BOMB/KIRA PROTEINS"/>
    <property type="match status" value="1"/>
</dbReference>
<reference evidence="6 7" key="1">
    <citation type="submission" date="2022-05" db="EMBL/GenBank/DDBJ databases">
        <authorList>
            <consortium name="Genoscope - CEA"/>
            <person name="William W."/>
        </authorList>
    </citation>
    <scope>NUCLEOTIDE SEQUENCE [LARGE SCALE GENOMIC DNA]</scope>
</reference>
<feature type="compositionally biased region" description="Low complexity" evidence="4">
    <location>
        <begin position="298"/>
        <end position="315"/>
    </location>
</feature>
<keyword evidence="2" id="KW-0963">Cytoplasm</keyword>
<feature type="region of interest" description="Disordered" evidence="4">
    <location>
        <begin position="129"/>
        <end position="355"/>
    </location>
</feature>
<evidence type="ECO:0000256" key="1">
    <source>
        <dbReference type="ARBA" id="ARBA00004496"/>
    </source>
</evidence>